<dbReference type="AlphaFoldDB" id="A0A415TA37"/>
<evidence type="ECO:0000256" key="4">
    <source>
        <dbReference type="ARBA" id="ARBA00023136"/>
    </source>
</evidence>
<proteinExistence type="inferred from homology"/>
<dbReference type="InterPro" id="IPR012944">
    <property type="entry name" value="SusD_RagB_dom"/>
</dbReference>
<evidence type="ECO:0000313" key="9">
    <source>
        <dbReference type="EMBL" id="RHM98204.1"/>
    </source>
</evidence>
<evidence type="ECO:0000256" key="5">
    <source>
        <dbReference type="ARBA" id="ARBA00023237"/>
    </source>
</evidence>
<evidence type="ECO:0000256" key="6">
    <source>
        <dbReference type="SAM" id="SignalP"/>
    </source>
</evidence>
<comment type="caution">
    <text evidence="9">The sequence shown here is derived from an EMBL/GenBank/DDBJ whole genome shotgun (WGS) entry which is preliminary data.</text>
</comment>
<dbReference type="SUPFAM" id="SSF48452">
    <property type="entry name" value="TPR-like"/>
    <property type="match status" value="1"/>
</dbReference>
<reference evidence="9 10" key="1">
    <citation type="submission" date="2018-08" db="EMBL/GenBank/DDBJ databases">
        <title>A genome reference for cultivated species of the human gut microbiota.</title>
        <authorList>
            <person name="Zou Y."/>
            <person name="Xue W."/>
            <person name="Luo G."/>
        </authorList>
    </citation>
    <scope>NUCLEOTIDE SEQUENCE [LARGE SCALE GENOMIC DNA]</scope>
    <source>
        <strain evidence="9 10">AF31-28B-AC</strain>
    </source>
</reference>
<evidence type="ECO:0000313" key="10">
    <source>
        <dbReference type="Proteomes" id="UP000285109"/>
    </source>
</evidence>
<comment type="similarity">
    <text evidence="2">Belongs to the SusD family.</text>
</comment>
<feature type="domain" description="RagB/SusD" evidence="7">
    <location>
        <begin position="290"/>
        <end position="578"/>
    </location>
</feature>
<protein>
    <submittedName>
        <fullName evidence="9">RagB/SusD family nutrient uptake outer membrane protein</fullName>
    </submittedName>
</protein>
<feature type="chain" id="PRO_5019557998" evidence="6">
    <location>
        <begin position="21"/>
        <end position="581"/>
    </location>
</feature>
<dbReference type="GO" id="GO:0009279">
    <property type="term" value="C:cell outer membrane"/>
    <property type="evidence" value="ECO:0007669"/>
    <property type="project" value="UniProtKB-SubCell"/>
</dbReference>
<accession>A0A415TA37</accession>
<evidence type="ECO:0000259" key="8">
    <source>
        <dbReference type="Pfam" id="PF14322"/>
    </source>
</evidence>
<keyword evidence="3 6" id="KW-0732">Signal</keyword>
<organism evidence="9 10">
    <name type="scientific">Phocaeicola plebeius</name>
    <dbReference type="NCBI Taxonomy" id="310297"/>
    <lineage>
        <taxon>Bacteria</taxon>
        <taxon>Pseudomonadati</taxon>
        <taxon>Bacteroidota</taxon>
        <taxon>Bacteroidia</taxon>
        <taxon>Bacteroidales</taxon>
        <taxon>Bacteroidaceae</taxon>
        <taxon>Phocaeicola</taxon>
    </lineage>
</organism>
<dbReference type="Pfam" id="PF07980">
    <property type="entry name" value="SusD_RagB"/>
    <property type="match status" value="1"/>
</dbReference>
<name>A0A415TA37_9BACT</name>
<dbReference type="EMBL" id="QRQK01000009">
    <property type="protein sequence ID" value="RHM98204.1"/>
    <property type="molecule type" value="Genomic_DNA"/>
</dbReference>
<evidence type="ECO:0000256" key="1">
    <source>
        <dbReference type="ARBA" id="ARBA00004442"/>
    </source>
</evidence>
<gene>
    <name evidence="9" type="ORF">DWZ34_06300</name>
</gene>
<dbReference type="InterPro" id="IPR011990">
    <property type="entry name" value="TPR-like_helical_dom_sf"/>
</dbReference>
<keyword evidence="5" id="KW-0998">Cell outer membrane</keyword>
<comment type="subcellular location">
    <subcellularLocation>
        <location evidence="1">Cell outer membrane</location>
    </subcellularLocation>
</comment>
<evidence type="ECO:0000259" key="7">
    <source>
        <dbReference type="Pfam" id="PF07980"/>
    </source>
</evidence>
<dbReference type="RefSeq" id="WP_118026392.1">
    <property type="nucleotide sequence ID" value="NZ_QRQK01000009.1"/>
</dbReference>
<sequence length="581" mass="65761">MKRIPLYIAALLMASANFTACSLDEVNMSSVDSGSYFKGETEYEQLINECYQAMRPLHRETIPMWYGTDMYTRQGDINQANRTPTNDYTVVGGDEYLGLWNYCYSLITKINTALTRGENIPDVSESLKSQRTAEIKAMRAYGYFILVENFGGVPIVLQESTTPTYEVSRASEETVYQTILDDLSDENIAALPDKPSQEQFGRVTKGFAYHLLAKVYLTRSYKSYGNKNADLTSCITNADKAIALHPLLTGTDAWTTLFGNYEISGVKVNDDKTTEILYKDRKNPDQQNTEVIYSVMYSTDQTYNGGWGNNLYEHFKPTLDKLPGFSLKAGPYWCCDGTYQPTAYYTQLFDENDVRGKEQFLQRNIIAAADDEKITAIKAGKPSIYCPRVAMTDAEKATYKANHPTVQWVINPDEYYVYLEGQNYNAFPVVWKFYDPNITKYLPTDQNPEGSRNTYVFRSAETLLLKAEALVQQGGGSSSAAKDLINQLRTRAGAAPLTKDADLNDVLDESARELFGEANRWMDLKRTGTLFERAWKHNPWTQKQYKSASEISENCLVRPIPITEITYSNNTLEQNPGYPKN</sequence>
<evidence type="ECO:0000256" key="2">
    <source>
        <dbReference type="ARBA" id="ARBA00006275"/>
    </source>
</evidence>
<dbReference type="Pfam" id="PF14322">
    <property type="entry name" value="SusD-like_3"/>
    <property type="match status" value="1"/>
</dbReference>
<feature type="domain" description="SusD-like N-terminal" evidence="8">
    <location>
        <begin position="41"/>
        <end position="217"/>
    </location>
</feature>
<dbReference type="Gene3D" id="1.25.40.390">
    <property type="match status" value="1"/>
</dbReference>
<evidence type="ECO:0000256" key="3">
    <source>
        <dbReference type="ARBA" id="ARBA00022729"/>
    </source>
</evidence>
<keyword evidence="4" id="KW-0472">Membrane</keyword>
<feature type="signal peptide" evidence="6">
    <location>
        <begin position="1"/>
        <end position="20"/>
    </location>
</feature>
<dbReference type="Proteomes" id="UP000285109">
    <property type="component" value="Unassembled WGS sequence"/>
</dbReference>
<dbReference type="InterPro" id="IPR033985">
    <property type="entry name" value="SusD-like_N"/>
</dbReference>